<evidence type="ECO:0000313" key="2">
    <source>
        <dbReference type="Proteomes" id="UP000316968"/>
    </source>
</evidence>
<organism evidence="1 2">
    <name type="scientific">Saccharibacillus brassicae</name>
    <dbReference type="NCBI Taxonomy" id="2583377"/>
    <lineage>
        <taxon>Bacteria</taxon>
        <taxon>Bacillati</taxon>
        <taxon>Bacillota</taxon>
        <taxon>Bacilli</taxon>
        <taxon>Bacillales</taxon>
        <taxon>Paenibacillaceae</taxon>
        <taxon>Saccharibacillus</taxon>
    </lineage>
</organism>
<keyword evidence="2" id="KW-1185">Reference proteome</keyword>
<dbReference type="Proteomes" id="UP000316968">
    <property type="component" value="Chromosome"/>
</dbReference>
<dbReference type="Gene3D" id="3.40.50.1000">
    <property type="entry name" value="HAD superfamily/HAD-like"/>
    <property type="match status" value="1"/>
</dbReference>
<reference evidence="1 2" key="1">
    <citation type="submission" date="2019-06" db="EMBL/GenBank/DDBJ databases">
        <title>Saccharibacillus brassicae sp. nov., an endophytic bacterium isolated from Chinese cabbage seeds (Brassica pekinensis).</title>
        <authorList>
            <person name="Jiang L."/>
            <person name="Lee J."/>
            <person name="Kim S.W."/>
        </authorList>
    </citation>
    <scope>NUCLEOTIDE SEQUENCE [LARGE SCALE GENOMIC DNA]</scope>
    <source>
        <strain evidence="2">KCTC 43072 / ATSA2</strain>
    </source>
</reference>
<dbReference type="KEGG" id="saca:FFV09_19065"/>
<gene>
    <name evidence="1" type="ORF">FFV09_19065</name>
</gene>
<dbReference type="OrthoDB" id="2856744at2"/>
<dbReference type="PANTHER" id="PTHR43611">
    <property type="entry name" value="ALPHA-D-GLUCOSE 1-PHOSPHATE PHOSPHATASE"/>
    <property type="match status" value="1"/>
</dbReference>
<proteinExistence type="predicted"/>
<dbReference type="AlphaFoldDB" id="A0A4Y6V2N7"/>
<dbReference type="InterPro" id="IPR023198">
    <property type="entry name" value="PGP-like_dom2"/>
</dbReference>
<protein>
    <submittedName>
        <fullName evidence="1">HAD-IA family hydrolase</fullName>
    </submittedName>
</protein>
<evidence type="ECO:0000313" key="1">
    <source>
        <dbReference type="EMBL" id="QDH22757.1"/>
    </source>
</evidence>
<dbReference type="RefSeq" id="WP_141449298.1">
    <property type="nucleotide sequence ID" value="NZ_CP041217.1"/>
</dbReference>
<dbReference type="PANTHER" id="PTHR43611:SF3">
    <property type="entry name" value="FLAVIN MONONUCLEOTIDE HYDROLASE 1, CHLOROPLATIC"/>
    <property type="match status" value="1"/>
</dbReference>
<dbReference type="EMBL" id="CP041217">
    <property type="protein sequence ID" value="QDH22757.1"/>
    <property type="molecule type" value="Genomic_DNA"/>
</dbReference>
<accession>A0A4Y6V2N7</accession>
<sequence>MNADPGRPQLVFDVGGVLAGNLDGFWSDLARQGGIDPAELRLRYKEEVGSRLWQGSLSEAQFWDWLRIACPGVGTEDARNLLRQALVPLPALERLESWSRRADLHILSNHVAAWIMPLFADLGTCIASFTVSSEEGFHKPDIRLFRAAEAKLNGTGDICFVDDKADNLEIARRLGWETILADEGGFWIGEIDRRLR</sequence>
<dbReference type="Gene3D" id="1.10.150.240">
    <property type="entry name" value="Putative phosphatase, domain 2"/>
    <property type="match status" value="1"/>
</dbReference>
<dbReference type="InterPro" id="IPR006439">
    <property type="entry name" value="HAD-SF_hydro_IA"/>
</dbReference>
<dbReference type="SUPFAM" id="SSF56784">
    <property type="entry name" value="HAD-like"/>
    <property type="match status" value="1"/>
</dbReference>
<dbReference type="NCBIfam" id="TIGR01509">
    <property type="entry name" value="HAD-SF-IA-v3"/>
    <property type="match status" value="1"/>
</dbReference>
<dbReference type="InterPro" id="IPR023214">
    <property type="entry name" value="HAD_sf"/>
</dbReference>
<name>A0A4Y6V2N7_SACBS</name>
<dbReference type="InterPro" id="IPR036412">
    <property type="entry name" value="HAD-like_sf"/>
</dbReference>
<dbReference type="GO" id="GO:0016787">
    <property type="term" value="F:hydrolase activity"/>
    <property type="evidence" value="ECO:0007669"/>
    <property type="project" value="UniProtKB-KW"/>
</dbReference>
<keyword evidence="1" id="KW-0378">Hydrolase</keyword>